<sequence>MEIKIAPSVLAADYANLETELKKCAAAQYIHLDVMDGHFVPNISIGAPVIKSLRNVTEIPFDVHLMISEPLRYVEDFADAGADIICFHIESESDTEKTVNKILECGCRAAIAIKPGTPASAVLPYLSRLAMVLVMTVEPGFGGQSFMEDMMPKIKEIRAAAPDIDIEVDGGVNPETIKTAASAGANVFVAGSAVFKSEDPAKTIEMLKDNAKSVTV</sequence>
<dbReference type="GO" id="GO:0004750">
    <property type="term" value="F:D-ribulose-phosphate 3-epimerase activity"/>
    <property type="evidence" value="ECO:0007669"/>
    <property type="project" value="UniProtKB-UniRule"/>
</dbReference>
<keyword evidence="13" id="KW-0464">Manganese</keyword>
<comment type="caution">
    <text evidence="15">The sequence shown here is derived from an EMBL/GenBank/DDBJ whole genome shotgun (WGS) entry which is preliminary data.</text>
</comment>
<evidence type="ECO:0000256" key="4">
    <source>
        <dbReference type="ARBA" id="ARBA00001947"/>
    </source>
</evidence>
<feature type="binding site" evidence="14">
    <location>
        <position position="171"/>
    </location>
    <ligand>
        <name>substrate</name>
    </ligand>
</feature>
<name>A0A9D1UFT0_9FIRM</name>
<dbReference type="InterPro" id="IPR011060">
    <property type="entry name" value="RibuloseP-bd_barrel"/>
</dbReference>
<comment type="cofactor">
    <cofactor evidence="2">
        <name>Mn(2+)</name>
        <dbReference type="ChEBI" id="CHEBI:29035"/>
    </cofactor>
</comment>
<dbReference type="PROSITE" id="PS01086">
    <property type="entry name" value="RIBUL_P_3_EPIMER_2"/>
    <property type="match status" value="1"/>
</dbReference>
<evidence type="ECO:0000256" key="11">
    <source>
        <dbReference type="PIRNR" id="PIRNR001461"/>
    </source>
</evidence>
<feature type="active site" description="Proton donor" evidence="10 12">
    <location>
        <position position="169"/>
    </location>
</feature>
<dbReference type="GO" id="GO:0006098">
    <property type="term" value="P:pentose-phosphate shunt"/>
    <property type="evidence" value="ECO:0007669"/>
    <property type="project" value="UniProtKB-UniRule"/>
</dbReference>
<evidence type="ECO:0000313" key="15">
    <source>
        <dbReference type="EMBL" id="HIW86202.1"/>
    </source>
</evidence>
<dbReference type="SUPFAM" id="SSF51366">
    <property type="entry name" value="Ribulose-phoshate binding barrel"/>
    <property type="match status" value="1"/>
</dbReference>
<organism evidence="15 16">
    <name type="scientific">Candidatus Eubacterium faecipullorum</name>
    <dbReference type="NCBI Taxonomy" id="2838571"/>
    <lineage>
        <taxon>Bacteria</taxon>
        <taxon>Bacillati</taxon>
        <taxon>Bacillota</taxon>
        <taxon>Clostridia</taxon>
        <taxon>Eubacteriales</taxon>
        <taxon>Eubacteriaceae</taxon>
        <taxon>Eubacterium</taxon>
    </lineage>
</organism>
<dbReference type="GO" id="GO:0019323">
    <property type="term" value="P:pentose catabolic process"/>
    <property type="evidence" value="ECO:0007669"/>
    <property type="project" value="UniProtKB-UniRule"/>
</dbReference>
<evidence type="ECO:0000256" key="13">
    <source>
        <dbReference type="PIRSR" id="PIRSR001461-2"/>
    </source>
</evidence>
<feature type="binding site" evidence="10 14">
    <location>
        <begin position="191"/>
        <end position="192"/>
    </location>
    <ligand>
        <name>substrate</name>
    </ligand>
</feature>
<comment type="cofactor">
    <cofactor evidence="5">
        <name>Fe(2+)</name>
        <dbReference type="ChEBI" id="CHEBI:29033"/>
    </cofactor>
</comment>
<dbReference type="GO" id="GO:0005737">
    <property type="term" value="C:cytoplasm"/>
    <property type="evidence" value="ECO:0007669"/>
    <property type="project" value="UniProtKB-ARBA"/>
</dbReference>
<comment type="cofactor">
    <cofactor evidence="4">
        <name>Zn(2+)</name>
        <dbReference type="ChEBI" id="CHEBI:29105"/>
    </cofactor>
</comment>
<feature type="binding site" evidence="10 13">
    <location>
        <position position="33"/>
    </location>
    <ligand>
        <name>a divalent metal cation</name>
        <dbReference type="ChEBI" id="CHEBI:60240"/>
    </ligand>
</feature>
<reference evidence="15" key="2">
    <citation type="submission" date="2021-04" db="EMBL/GenBank/DDBJ databases">
        <authorList>
            <person name="Gilroy R."/>
        </authorList>
    </citation>
    <scope>NUCLEOTIDE SEQUENCE</scope>
    <source>
        <strain evidence="15">421</strain>
    </source>
</reference>
<dbReference type="PANTHER" id="PTHR11749">
    <property type="entry name" value="RIBULOSE-5-PHOSPHATE-3-EPIMERASE"/>
    <property type="match status" value="1"/>
</dbReference>
<comment type="cofactor">
    <cofactor evidence="3">
        <name>Co(2+)</name>
        <dbReference type="ChEBI" id="CHEBI:48828"/>
    </cofactor>
</comment>
<gene>
    <name evidence="10 15" type="primary">rpe</name>
    <name evidence="15" type="ORF">IAA48_06860</name>
</gene>
<comment type="catalytic activity">
    <reaction evidence="1 10 11">
        <text>D-ribulose 5-phosphate = D-xylulose 5-phosphate</text>
        <dbReference type="Rhea" id="RHEA:13677"/>
        <dbReference type="ChEBI" id="CHEBI:57737"/>
        <dbReference type="ChEBI" id="CHEBI:58121"/>
        <dbReference type="EC" id="5.1.3.1"/>
    </reaction>
</comment>
<feature type="binding site" evidence="10 14">
    <location>
        <position position="64"/>
    </location>
    <ligand>
        <name>substrate</name>
    </ligand>
</feature>
<dbReference type="CDD" id="cd00429">
    <property type="entry name" value="RPE"/>
    <property type="match status" value="1"/>
</dbReference>
<dbReference type="FunFam" id="3.20.20.70:FF:000004">
    <property type="entry name" value="Ribulose-phosphate 3-epimerase"/>
    <property type="match status" value="1"/>
</dbReference>
<dbReference type="HAMAP" id="MF_02227">
    <property type="entry name" value="RPE"/>
    <property type="match status" value="1"/>
</dbReference>
<keyword evidence="13" id="KW-0862">Zinc</keyword>
<dbReference type="Proteomes" id="UP000824205">
    <property type="component" value="Unassembled WGS sequence"/>
</dbReference>
<comment type="pathway">
    <text evidence="10">Carbohydrate degradation.</text>
</comment>
<dbReference type="PIRSF" id="PIRSF001461">
    <property type="entry name" value="RPE"/>
    <property type="match status" value="1"/>
</dbReference>
<feature type="binding site" evidence="10 14">
    <location>
        <position position="8"/>
    </location>
    <ligand>
        <name>substrate</name>
    </ligand>
</feature>
<comment type="similarity">
    <text evidence="6 10 11">Belongs to the ribulose-phosphate 3-epimerase family.</text>
</comment>
<protein>
    <recommendedName>
        <fullName evidence="7 10">Ribulose-phosphate 3-epimerase</fullName>
        <ecNumber evidence="7 10">5.1.3.1</ecNumber>
    </recommendedName>
</protein>
<keyword evidence="9 10" id="KW-0413">Isomerase</keyword>
<evidence type="ECO:0000256" key="8">
    <source>
        <dbReference type="ARBA" id="ARBA00022723"/>
    </source>
</evidence>
<dbReference type="EMBL" id="DXGE01000029">
    <property type="protein sequence ID" value="HIW86202.1"/>
    <property type="molecule type" value="Genomic_DNA"/>
</dbReference>
<dbReference type="InterPro" id="IPR026019">
    <property type="entry name" value="Ribul_P_3_epim"/>
</dbReference>
<feature type="binding site" evidence="10 13">
    <location>
        <position position="31"/>
    </location>
    <ligand>
        <name>a divalent metal cation</name>
        <dbReference type="ChEBI" id="CHEBI:60240"/>
    </ligand>
</feature>
<evidence type="ECO:0000256" key="10">
    <source>
        <dbReference type="HAMAP-Rule" id="MF_02227"/>
    </source>
</evidence>
<dbReference type="GO" id="GO:0046872">
    <property type="term" value="F:metal ion binding"/>
    <property type="evidence" value="ECO:0007669"/>
    <property type="project" value="UniProtKB-UniRule"/>
</dbReference>
<dbReference type="InterPro" id="IPR000056">
    <property type="entry name" value="Ribul_P_3_epim-like"/>
</dbReference>
<evidence type="ECO:0000256" key="12">
    <source>
        <dbReference type="PIRSR" id="PIRSR001461-1"/>
    </source>
</evidence>
<dbReference type="NCBIfam" id="NF004076">
    <property type="entry name" value="PRK05581.1-4"/>
    <property type="match status" value="1"/>
</dbReference>
<evidence type="ECO:0000256" key="6">
    <source>
        <dbReference type="ARBA" id="ARBA00009541"/>
    </source>
</evidence>
<accession>A0A9D1UFT0</accession>
<evidence type="ECO:0000256" key="14">
    <source>
        <dbReference type="PIRSR" id="PIRSR001461-3"/>
    </source>
</evidence>
<keyword evidence="13" id="KW-0170">Cobalt</keyword>
<keyword evidence="8 10" id="KW-0479">Metal-binding</keyword>
<feature type="active site" description="Proton acceptor" evidence="10 12">
    <location>
        <position position="33"/>
    </location>
</feature>
<dbReference type="AlphaFoldDB" id="A0A9D1UFT0"/>
<evidence type="ECO:0000256" key="5">
    <source>
        <dbReference type="ARBA" id="ARBA00001954"/>
    </source>
</evidence>
<dbReference type="NCBIfam" id="TIGR01163">
    <property type="entry name" value="rpe"/>
    <property type="match status" value="1"/>
</dbReference>
<feature type="binding site" evidence="10 13">
    <location>
        <position position="169"/>
    </location>
    <ligand>
        <name>a divalent metal cation</name>
        <dbReference type="ChEBI" id="CHEBI:60240"/>
    </ligand>
</feature>
<dbReference type="Gene3D" id="3.20.20.70">
    <property type="entry name" value="Aldolase class I"/>
    <property type="match status" value="1"/>
</dbReference>
<evidence type="ECO:0000256" key="7">
    <source>
        <dbReference type="ARBA" id="ARBA00013188"/>
    </source>
</evidence>
<dbReference type="EC" id="5.1.3.1" evidence="7 10"/>
<evidence type="ECO:0000256" key="3">
    <source>
        <dbReference type="ARBA" id="ARBA00001941"/>
    </source>
</evidence>
<comment type="cofactor">
    <cofactor evidence="10 13">
        <name>a divalent metal cation</name>
        <dbReference type="ChEBI" id="CHEBI:60240"/>
    </cofactor>
    <text evidence="10 13">Binds 1 divalent metal cation per subunit.</text>
</comment>
<keyword evidence="10 11" id="KW-0119">Carbohydrate metabolism</keyword>
<evidence type="ECO:0000313" key="16">
    <source>
        <dbReference type="Proteomes" id="UP000824205"/>
    </source>
</evidence>
<feature type="binding site" evidence="10">
    <location>
        <begin position="169"/>
        <end position="171"/>
    </location>
    <ligand>
        <name>substrate</name>
    </ligand>
</feature>
<dbReference type="InterPro" id="IPR013785">
    <property type="entry name" value="Aldolase_TIM"/>
</dbReference>
<evidence type="ECO:0000256" key="9">
    <source>
        <dbReference type="ARBA" id="ARBA00023235"/>
    </source>
</evidence>
<feature type="binding site" evidence="10 14">
    <location>
        <begin position="140"/>
        <end position="143"/>
    </location>
    <ligand>
        <name>substrate</name>
    </ligand>
</feature>
<feature type="binding site" evidence="10 13">
    <location>
        <position position="64"/>
    </location>
    <ligand>
        <name>a divalent metal cation</name>
        <dbReference type="ChEBI" id="CHEBI:60240"/>
    </ligand>
</feature>
<evidence type="ECO:0000256" key="1">
    <source>
        <dbReference type="ARBA" id="ARBA00001782"/>
    </source>
</evidence>
<reference evidence="15" key="1">
    <citation type="journal article" date="2021" name="PeerJ">
        <title>Extensive microbial diversity within the chicken gut microbiome revealed by metagenomics and culture.</title>
        <authorList>
            <person name="Gilroy R."/>
            <person name="Ravi A."/>
            <person name="Getino M."/>
            <person name="Pursley I."/>
            <person name="Horton D.L."/>
            <person name="Alikhan N.F."/>
            <person name="Baker D."/>
            <person name="Gharbi K."/>
            <person name="Hall N."/>
            <person name="Watson M."/>
            <person name="Adriaenssens E.M."/>
            <person name="Foster-Nyarko E."/>
            <person name="Jarju S."/>
            <person name="Secka A."/>
            <person name="Antonio M."/>
            <person name="Oren A."/>
            <person name="Chaudhuri R.R."/>
            <person name="La Ragione R."/>
            <person name="Hildebrand F."/>
            <person name="Pallen M.J."/>
        </authorList>
    </citation>
    <scope>NUCLEOTIDE SEQUENCE</scope>
    <source>
        <strain evidence="15">421</strain>
    </source>
</reference>
<proteinExistence type="inferred from homology"/>
<dbReference type="PROSITE" id="PS01085">
    <property type="entry name" value="RIBUL_P_3_EPIMER_1"/>
    <property type="match status" value="1"/>
</dbReference>
<comment type="function">
    <text evidence="10">Catalyzes the reversible epimerization of D-ribulose 5-phosphate to D-xylulose 5-phosphate.</text>
</comment>
<evidence type="ECO:0000256" key="2">
    <source>
        <dbReference type="ARBA" id="ARBA00001936"/>
    </source>
</evidence>
<dbReference type="Pfam" id="PF00834">
    <property type="entry name" value="Ribul_P_3_epim"/>
    <property type="match status" value="1"/>
</dbReference>